<evidence type="ECO:0000313" key="1">
    <source>
        <dbReference type="EMBL" id="AAM28365.1"/>
    </source>
</evidence>
<keyword evidence="2" id="KW-1185">Reference proteome</keyword>
<evidence type="ECO:0000313" key="2">
    <source>
        <dbReference type="Proteomes" id="UP000001794"/>
    </source>
</evidence>
<dbReference type="Gene3D" id="3.40.50.300">
    <property type="entry name" value="P-loop containing nucleotide triphosphate hydrolases"/>
    <property type="match status" value="1"/>
</dbReference>
<dbReference type="Proteomes" id="UP000001794">
    <property type="component" value="Segment"/>
</dbReference>
<reference evidence="1 2" key="1">
    <citation type="journal article" date="2003" name="Virology">
        <title>The complete sequence of marine bacteriophage VpV262 infecting vibrio parahaemolyticus indicates that an ancestral component of a T7 viral supergroup is widespread in the marine environment.</title>
        <authorList>
            <person name="Hardies S.C."/>
            <person name="Comeau A.M."/>
            <person name="Serwer P."/>
            <person name="Suttle C.A."/>
        </authorList>
    </citation>
    <scope>NUCLEOTIDE SEQUENCE</scope>
</reference>
<proteinExistence type="predicted"/>
<keyword evidence="1" id="KW-0067">ATP-binding</keyword>
<name>Q8LTT7_9CAUD</name>
<dbReference type="RefSeq" id="NP_640278.1">
    <property type="nucleotide sequence ID" value="NC_003907.2"/>
</dbReference>
<dbReference type="GO" id="GO:0004386">
    <property type="term" value="F:helicase activity"/>
    <property type="evidence" value="ECO:0007669"/>
    <property type="project" value="UniProtKB-KW"/>
</dbReference>
<dbReference type="KEGG" id="vg:956088"/>
<keyword evidence="1" id="KW-0347">Helicase</keyword>
<accession>Q8LTT7</accession>
<dbReference type="GeneID" id="956088"/>
<protein>
    <submittedName>
        <fullName evidence="1">DNA helicase</fullName>
    </submittedName>
</protein>
<dbReference type="SUPFAM" id="SSF52540">
    <property type="entry name" value="P-loop containing nucleoside triphosphate hydrolases"/>
    <property type="match status" value="1"/>
</dbReference>
<keyword evidence="1" id="KW-0378">Hydrolase</keyword>
<dbReference type="EMBL" id="AY095314">
    <property type="protein sequence ID" value="AAM28365.1"/>
    <property type="molecule type" value="Genomic_DNA"/>
</dbReference>
<organism evidence="1 2">
    <name type="scientific">Vibrio phage VpV262</name>
    <dbReference type="NCBI Taxonomy" id="2907796"/>
    <lineage>
        <taxon>Viruses</taxon>
        <taxon>Duplodnaviria</taxon>
        <taxon>Heunggongvirae</taxon>
        <taxon>Uroviricota</taxon>
        <taxon>Caudoviricetes</taxon>
        <taxon>Zobellviridae</taxon>
        <taxon>Vipivirus</taxon>
        <taxon>Vipivirus canadense</taxon>
    </lineage>
</organism>
<sequence length="408" mass="44888">MESEASILSACIADRNAYDVVMSLEANADLSPNGVILFKFISEYYKRDKKCQSIDVDVLLSTISAQKPLAYEKLSKVVDNLPEPSPANLITLLTEQRLKRLGAEMTAAFAAGDSAKGSALAAEYHDVYEMGIQTDDEDPLFEVYNDVSVADLTQSLREGANLSLLPDLLGDIVFNMMQGDHVIIFGPVNAGKSAVNIQIAGDYCYDDQVVLYVGNEDPADRMVLRTVCNMVGEPLEEVEEDMDGYTEAAREVGYRNFIFKELAGGTVTDIERLCAKFKPNICIVDQARNLAPAPRKGAFDEAQAEVMYQLRMLYKRMKIVGVSVTQAATTDIKGKPLDFKFKLEQTDVFGSRREVAAQADVMIGIGATEQMKQYGQLYLNVCKNKASGIHDGVMCHIDPFTSSVKSKD</sequence>
<dbReference type="InterPro" id="IPR027417">
    <property type="entry name" value="P-loop_NTPase"/>
</dbReference>
<keyword evidence="1" id="KW-0547">Nucleotide-binding</keyword>